<evidence type="ECO:0000256" key="1">
    <source>
        <dbReference type="SAM" id="Phobius"/>
    </source>
</evidence>
<keyword evidence="3" id="KW-1185">Reference proteome</keyword>
<accession>A0A6P7FR73</accession>
<dbReference type="EnsemblMetazoa" id="XM_028282965.2">
    <property type="protein sequence ID" value="XP_028138766.1"/>
    <property type="gene ID" value="LOC114333138"/>
</dbReference>
<keyword evidence="1" id="KW-1133">Transmembrane helix</keyword>
<sequence>MVVKFIVLFGVLFNVGAVMVNGFLYDPFQSRLLNVLIPDGLLGRNWNYIASEIYNPFFGRGHYGYYEGPYPGGYHGYEQDSTYPYSFIVPIFGRRYSNYYGGPNYGGYETQESYVSYSR</sequence>
<feature type="transmembrane region" description="Helical" evidence="1">
    <location>
        <begin position="6"/>
        <end position="25"/>
    </location>
</feature>
<reference evidence="4" key="1">
    <citation type="submission" date="2025-04" db="UniProtKB">
        <authorList>
            <consortium name="RefSeq"/>
        </authorList>
    </citation>
    <scope>IDENTIFICATION</scope>
    <source>
        <tissue evidence="4">Whole insect</tissue>
    </source>
</reference>
<keyword evidence="1" id="KW-0472">Membrane</keyword>
<proteinExistence type="predicted"/>
<name>A0A6P7FR73_DIAVI</name>
<dbReference type="Proteomes" id="UP001652700">
    <property type="component" value="Unplaced"/>
</dbReference>
<organism evidence="4">
    <name type="scientific">Diabrotica virgifera virgifera</name>
    <name type="common">western corn rootworm</name>
    <dbReference type="NCBI Taxonomy" id="50390"/>
    <lineage>
        <taxon>Eukaryota</taxon>
        <taxon>Metazoa</taxon>
        <taxon>Ecdysozoa</taxon>
        <taxon>Arthropoda</taxon>
        <taxon>Hexapoda</taxon>
        <taxon>Insecta</taxon>
        <taxon>Pterygota</taxon>
        <taxon>Neoptera</taxon>
        <taxon>Endopterygota</taxon>
        <taxon>Coleoptera</taxon>
        <taxon>Polyphaga</taxon>
        <taxon>Cucujiformia</taxon>
        <taxon>Chrysomeloidea</taxon>
        <taxon>Chrysomelidae</taxon>
        <taxon>Galerucinae</taxon>
        <taxon>Diabroticina</taxon>
        <taxon>Diabroticites</taxon>
        <taxon>Diabrotica</taxon>
    </lineage>
</organism>
<dbReference type="AlphaFoldDB" id="A0A6P7FR73"/>
<gene>
    <name evidence="4" type="primary">LOC114333138</name>
</gene>
<dbReference type="InParanoid" id="A0A6P7FR73"/>
<dbReference type="KEGG" id="dvv:114333138"/>
<reference evidence="2" key="2">
    <citation type="submission" date="2025-05" db="UniProtKB">
        <authorList>
            <consortium name="EnsemblMetazoa"/>
        </authorList>
    </citation>
    <scope>IDENTIFICATION</scope>
</reference>
<protein>
    <submittedName>
        <fullName evidence="4">Uncharacterized protein LOC114333138</fullName>
    </submittedName>
</protein>
<dbReference type="GeneID" id="114333138"/>
<dbReference type="RefSeq" id="XP_028138766.1">
    <property type="nucleotide sequence ID" value="XM_028282965.1"/>
</dbReference>
<evidence type="ECO:0000313" key="2">
    <source>
        <dbReference type="EnsemblMetazoa" id="XP_028138766.1"/>
    </source>
</evidence>
<keyword evidence="1" id="KW-0812">Transmembrane</keyword>
<evidence type="ECO:0000313" key="3">
    <source>
        <dbReference type="Proteomes" id="UP001652700"/>
    </source>
</evidence>
<evidence type="ECO:0000313" key="4">
    <source>
        <dbReference type="RefSeq" id="XP_028138766.1"/>
    </source>
</evidence>